<protein>
    <recommendedName>
        <fullName evidence="3">DUF3037 domain-containing protein</fullName>
    </recommendedName>
</protein>
<dbReference type="Proteomes" id="UP000612956">
    <property type="component" value="Unassembled WGS sequence"/>
</dbReference>
<reference evidence="1" key="1">
    <citation type="journal article" date="2014" name="Int. J. Syst. Evol. Microbiol.">
        <title>Complete genome sequence of Corynebacterium casei LMG S-19264T (=DSM 44701T), isolated from a smear-ripened cheese.</title>
        <authorList>
            <consortium name="US DOE Joint Genome Institute (JGI-PGF)"/>
            <person name="Walter F."/>
            <person name="Albersmeier A."/>
            <person name="Kalinowski J."/>
            <person name="Ruckert C."/>
        </authorList>
    </citation>
    <scope>NUCLEOTIDE SEQUENCE</scope>
    <source>
        <strain evidence="1">CGMCC 4.7278</strain>
    </source>
</reference>
<dbReference type="EMBL" id="BMMW01000002">
    <property type="protein sequence ID" value="GGK54858.1"/>
    <property type="molecule type" value="Genomic_DNA"/>
</dbReference>
<proteinExistence type="predicted"/>
<name>A0A917VA62_9NOCA</name>
<reference evidence="1" key="2">
    <citation type="submission" date="2020-09" db="EMBL/GenBank/DDBJ databases">
        <authorList>
            <person name="Sun Q."/>
            <person name="Zhou Y."/>
        </authorList>
    </citation>
    <scope>NUCLEOTIDE SEQUENCE</scope>
    <source>
        <strain evidence="1">CGMCC 4.7278</strain>
    </source>
</reference>
<evidence type="ECO:0000313" key="2">
    <source>
        <dbReference type="Proteomes" id="UP000612956"/>
    </source>
</evidence>
<comment type="caution">
    <text evidence="1">The sequence shown here is derived from an EMBL/GenBank/DDBJ whole genome shotgun (WGS) entry which is preliminary data.</text>
</comment>
<dbReference type="AlphaFoldDB" id="A0A917VA62"/>
<evidence type="ECO:0000313" key="1">
    <source>
        <dbReference type="EMBL" id="GGK54858.1"/>
    </source>
</evidence>
<evidence type="ECO:0008006" key="3">
    <source>
        <dbReference type="Google" id="ProtNLM"/>
    </source>
</evidence>
<sequence length="263" mass="29167">MNATWHLIQYTADMRRKEPRNIGVAVTVGDECAIKFFGVEAGGRIDGRQLRRYGLSQDAYSDWVNYYTTMLLHHRDAARVLDSQRRRPTEFRLILAGQSTSADNACTLAERLYRELVAGEESTASEQWSRVLKQRVDAALSAAQVQTTADVEVGARWGEGDADAVTFDYRCGGEQPALMDRLQLHRVNLESAKSVAREFNARVTAARSAGARDKFIAFYSGQAVEQMASPTILTPIRGVANVIDVDNEERAVDAIHYHLGATA</sequence>
<accession>A0A917VA62</accession>
<gene>
    <name evidence="1" type="ORF">GCM10011591_28410</name>
</gene>
<dbReference type="RefSeq" id="WP_188829342.1">
    <property type="nucleotide sequence ID" value="NZ_BMMW01000002.1"/>
</dbReference>
<organism evidence="1 2">
    <name type="scientific">Nocardia camponoti</name>
    <dbReference type="NCBI Taxonomy" id="1616106"/>
    <lineage>
        <taxon>Bacteria</taxon>
        <taxon>Bacillati</taxon>
        <taxon>Actinomycetota</taxon>
        <taxon>Actinomycetes</taxon>
        <taxon>Mycobacteriales</taxon>
        <taxon>Nocardiaceae</taxon>
        <taxon>Nocardia</taxon>
    </lineage>
</organism>
<keyword evidence="2" id="KW-1185">Reference proteome</keyword>